<comment type="similarity">
    <text evidence="1">Belongs to the CpsD/CapB family.</text>
</comment>
<dbReference type="InterPro" id="IPR027417">
    <property type="entry name" value="P-loop_NTPase"/>
</dbReference>
<dbReference type="Gene3D" id="3.40.50.300">
    <property type="entry name" value="P-loop containing nucleotide triphosphate hydrolases"/>
    <property type="match status" value="1"/>
</dbReference>
<dbReference type="InterPro" id="IPR050445">
    <property type="entry name" value="Bact_polysacc_biosynth/exp"/>
</dbReference>
<dbReference type="AlphaFoldDB" id="A0A1V8MBH1"/>
<dbReference type="STRING" id="1420851.AU255_03765"/>
<keyword evidence="3" id="KW-0808">Transferase</keyword>
<dbReference type="GO" id="GO:0004713">
    <property type="term" value="F:protein tyrosine kinase activity"/>
    <property type="evidence" value="ECO:0007669"/>
    <property type="project" value="TreeGrafter"/>
</dbReference>
<evidence type="ECO:0000256" key="5">
    <source>
        <dbReference type="ARBA" id="ARBA00022777"/>
    </source>
</evidence>
<evidence type="ECO:0000256" key="1">
    <source>
        <dbReference type="ARBA" id="ARBA00007316"/>
    </source>
</evidence>
<dbReference type="PANTHER" id="PTHR32309:SF13">
    <property type="entry name" value="FERRIC ENTEROBACTIN TRANSPORT PROTEIN FEPE"/>
    <property type="match status" value="1"/>
</dbReference>
<proteinExistence type="inferred from homology"/>
<organism evidence="10 11">
    <name type="scientific">Methyloprofundus sedimenti</name>
    <dbReference type="NCBI Taxonomy" id="1420851"/>
    <lineage>
        <taxon>Bacteria</taxon>
        <taxon>Pseudomonadati</taxon>
        <taxon>Pseudomonadota</taxon>
        <taxon>Gammaproteobacteria</taxon>
        <taxon>Methylococcales</taxon>
        <taxon>Methylococcaceae</taxon>
        <taxon>Methyloprofundus</taxon>
    </lineage>
</organism>
<evidence type="ECO:0000256" key="2">
    <source>
        <dbReference type="ARBA" id="ARBA00011903"/>
    </source>
</evidence>
<accession>A0A1V8MBH1</accession>
<feature type="domain" description="AAA" evidence="9">
    <location>
        <begin position="70"/>
        <end position="184"/>
    </location>
</feature>
<evidence type="ECO:0000256" key="4">
    <source>
        <dbReference type="ARBA" id="ARBA00022741"/>
    </source>
</evidence>
<dbReference type="GO" id="GO:0005886">
    <property type="term" value="C:plasma membrane"/>
    <property type="evidence" value="ECO:0007669"/>
    <property type="project" value="TreeGrafter"/>
</dbReference>
<protein>
    <recommendedName>
        <fullName evidence="2">non-specific protein-tyrosine kinase</fullName>
        <ecNumber evidence="2">2.7.10.2</ecNumber>
    </recommendedName>
</protein>
<sequence>MKASEESLVINYTQTKTHEINHELLRERRVVSLEKYGAEAETFKLLRTKVLKQLRVNNWNSVGITGPTQGVGKTMVSVNLAIAMAREVNQTVLLVDLDLRVPRIQWYFDVEVEKGLSDCLMQNIPISEVLINPSIERLVILPGRGRSESSSELLSGPLMRQIVEEIKQRYQSRIIIFDLPPILASDDVLACMDFFDAALLVVAEGESKPEDVTKSLHMLSGSNLLGMVLNKAENIPDHIGYY</sequence>
<evidence type="ECO:0000256" key="6">
    <source>
        <dbReference type="ARBA" id="ARBA00022840"/>
    </source>
</evidence>
<reference evidence="10 11" key="1">
    <citation type="submission" date="2015-12" db="EMBL/GenBank/DDBJ databases">
        <authorList>
            <person name="Shamseldin A."/>
            <person name="Moawad H."/>
            <person name="Abd El-Rahim W.M."/>
            <person name="Sadowsky M.J."/>
        </authorList>
    </citation>
    <scope>NUCLEOTIDE SEQUENCE [LARGE SCALE GENOMIC DNA]</scope>
    <source>
        <strain evidence="10 11">WF1</strain>
    </source>
</reference>
<keyword evidence="11" id="KW-1185">Reference proteome</keyword>
<keyword evidence="5" id="KW-0418">Kinase</keyword>
<keyword evidence="7" id="KW-0829">Tyrosine-protein kinase</keyword>
<dbReference type="SUPFAM" id="SSF52540">
    <property type="entry name" value="P-loop containing nucleoside triphosphate hydrolases"/>
    <property type="match status" value="1"/>
</dbReference>
<evidence type="ECO:0000313" key="10">
    <source>
        <dbReference type="EMBL" id="OQK18673.1"/>
    </source>
</evidence>
<comment type="catalytic activity">
    <reaction evidence="8">
        <text>L-tyrosyl-[protein] + ATP = O-phospho-L-tyrosyl-[protein] + ADP + H(+)</text>
        <dbReference type="Rhea" id="RHEA:10596"/>
        <dbReference type="Rhea" id="RHEA-COMP:10136"/>
        <dbReference type="Rhea" id="RHEA-COMP:20101"/>
        <dbReference type="ChEBI" id="CHEBI:15378"/>
        <dbReference type="ChEBI" id="CHEBI:30616"/>
        <dbReference type="ChEBI" id="CHEBI:46858"/>
        <dbReference type="ChEBI" id="CHEBI:61978"/>
        <dbReference type="ChEBI" id="CHEBI:456216"/>
        <dbReference type="EC" id="2.7.10.2"/>
    </reaction>
</comment>
<keyword evidence="4" id="KW-0547">Nucleotide-binding</keyword>
<evidence type="ECO:0000313" key="11">
    <source>
        <dbReference type="Proteomes" id="UP000191980"/>
    </source>
</evidence>
<evidence type="ECO:0000256" key="8">
    <source>
        <dbReference type="ARBA" id="ARBA00051245"/>
    </source>
</evidence>
<comment type="caution">
    <text evidence="10">The sequence shown here is derived from an EMBL/GenBank/DDBJ whole genome shotgun (WGS) entry which is preliminary data.</text>
</comment>
<dbReference type="InterPro" id="IPR025669">
    <property type="entry name" value="AAA_dom"/>
</dbReference>
<gene>
    <name evidence="10" type="ORF">AU255_03765</name>
</gene>
<evidence type="ECO:0000259" key="9">
    <source>
        <dbReference type="Pfam" id="PF13614"/>
    </source>
</evidence>
<dbReference type="Proteomes" id="UP000191980">
    <property type="component" value="Unassembled WGS sequence"/>
</dbReference>
<keyword evidence="6" id="KW-0067">ATP-binding</keyword>
<dbReference type="EMBL" id="LPUF01000001">
    <property type="protein sequence ID" value="OQK18673.1"/>
    <property type="molecule type" value="Genomic_DNA"/>
</dbReference>
<dbReference type="Pfam" id="PF13614">
    <property type="entry name" value="AAA_31"/>
    <property type="match status" value="1"/>
</dbReference>
<evidence type="ECO:0000256" key="3">
    <source>
        <dbReference type="ARBA" id="ARBA00022679"/>
    </source>
</evidence>
<dbReference type="PANTHER" id="PTHR32309">
    <property type="entry name" value="TYROSINE-PROTEIN KINASE"/>
    <property type="match status" value="1"/>
</dbReference>
<dbReference type="EC" id="2.7.10.2" evidence="2"/>
<dbReference type="CDD" id="cd05387">
    <property type="entry name" value="BY-kinase"/>
    <property type="match status" value="1"/>
</dbReference>
<evidence type="ECO:0000256" key="7">
    <source>
        <dbReference type="ARBA" id="ARBA00023137"/>
    </source>
</evidence>
<dbReference type="InterPro" id="IPR005702">
    <property type="entry name" value="Wzc-like_C"/>
</dbReference>
<name>A0A1V8MBH1_9GAMM</name>